<reference evidence="4 5" key="1">
    <citation type="submission" date="2019-06" db="EMBL/GenBank/DDBJ databases">
        <title>A chromosome-scale genome assembly of the European perch, Perca fluviatilis.</title>
        <authorList>
            <person name="Roques C."/>
            <person name="Zahm M."/>
            <person name="Cabau C."/>
            <person name="Klopp C."/>
            <person name="Bouchez O."/>
            <person name="Donnadieu C."/>
            <person name="Kuhl H."/>
            <person name="Gislard M."/>
            <person name="Guendouz S."/>
            <person name="Journot L."/>
            <person name="Haffray P."/>
            <person name="Bestin A."/>
            <person name="Morvezen R."/>
            <person name="Feron R."/>
            <person name="Wen M."/>
            <person name="Jouanno E."/>
            <person name="Herpin A."/>
            <person name="Schartl M."/>
            <person name="Postlethwait J."/>
            <person name="Schaerlinger B."/>
            <person name="Chardard D."/>
            <person name="Lecocq T."/>
            <person name="Poncet C."/>
            <person name="Jaffrelo L."/>
            <person name="Lampietro C."/>
            <person name="Guiguen Y."/>
        </authorList>
    </citation>
    <scope>NUCLEOTIDE SEQUENCE [LARGE SCALE GENOMIC DNA]</scope>
    <source>
        <tissue evidence="4">Blood</tissue>
    </source>
</reference>
<dbReference type="AlphaFoldDB" id="A0A6A5FMU2"/>
<organism evidence="4 5">
    <name type="scientific">Perca fluviatilis</name>
    <name type="common">European perch</name>
    <dbReference type="NCBI Taxonomy" id="8168"/>
    <lineage>
        <taxon>Eukaryota</taxon>
        <taxon>Metazoa</taxon>
        <taxon>Chordata</taxon>
        <taxon>Craniata</taxon>
        <taxon>Vertebrata</taxon>
        <taxon>Euteleostomi</taxon>
        <taxon>Actinopterygii</taxon>
        <taxon>Neopterygii</taxon>
        <taxon>Teleostei</taxon>
        <taxon>Neoteleostei</taxon>
        <taxon>Acanthomorphata</taxon>
        <taxon>Eupercaria</taxon>
        <taxon>Perciformes</taxon>
        <taxon>Percoidei</taxon>
        <taxon>Percidae</taxon>
        <taxon>Percinae</taxon>
        <taxon>Perca</taxon>
    </lineage>
</organism>
<dbReference type="InterPro" id="IPR050863">
    <property type="entry name" value="CenT-Element_Derived"/>
</dbReference>
<dbReference type="PANTHER" id="PTHR19303">
    <property type="entry name" value="TRANSPOSON"/>
    <property type="match status" value="1"/>
</dbReference>
<evidence type="ECO:0000256" key="1">
    <source>
        <dbReference type="SAM" id="MobiDB-lite"/>
    </source>
</evidence>
<comment type="caution">
    <text evidence="4">The sequence shown here is derived from an EMBL/GenBank/DDBJ whole genome shotgun (WGS) entry which is preliminary data.</text>
</comment>
<evidence type="ECO:0008006" key="6">
    <source>
        <dbReference type="Google" id="ProtNLM"/>
    </source>
</evidence>
<proteinExistence type="predicted"/>
<protein>
    <recommendedName>
        <fullName evidence="6">DDE-1 domain-containing protein</fullName>
    </recommendedName>
</protein>
<sequence>MTQQHPSLPLTVPLPVPVKKKRLLRSHNVRYKKMPRKRVRTTTRGQVPPATYNRAYAEVMEGASIREAAERHGVSHVTLSRFVKRRAEAQPGTVMVTPPGYWTPNNRVFTPNQEGKLQAYLKRAAAIYFGLSPREVRKLAFEIAVRYSCKFPPSWGEKKMAGKDWFASFMERSGSLSIRRPQATSNSRLTSFIRTNVAAFFANLKMVLDRHSFQAKDIWNMDETGVITVQVPLCRTGLWLPRGSGRKRFQPHFLRGGPVGCAGSASGSGWMQEGTSCCTLAHFASNTRVNKDSKLLLLLENHASHLPLGAIDYCRENGIVLLFFPPHCTHRLQPMACSVFGPLKTYINSAADQWMRGHPGINLCIYDVPSVVAAALPLAAQASNVISGFSGTGIWPFNPEKFNDDDFAPSYVTDRPPPKALSPAGDEVQEAGNATPVSDEEFSPEIVRPFPKAGSRKTTMRKGRKRTTAILTDSPVRAALEEAKQRRPKPSSKCFFCYGWAHEACTEEMGNYVCHNCEKE</sequence>
<dbReference type="Proteomes" id="UP000465112">
    <property type="component" value="Chromosome 2"/>
</dbReference>
<name>A0A6A5FMU2_PERFL</name>
<dbReference type="PANTHER" id="PTHR19303:SF74">
    <property type="entry name" value="POGO TRANSPOSABLE ELEMENT WITH KRAB DOMAIN"/>
    <property type="match status" value="1"/>
</dbReference>
<dbReference type="EMBL" id="VHII01000002">
    <property type="protein sequence ID" value="KAF1394359.1"/>
    <property type="molecule type" value="Genomic_DNA"/>
</dbReference>
<evidence type="ECO:0000313" key="4">
    <source>
        <dbReference type="EMBL" id="KAF1394359.1"/>
    </source>
</evidence>
<dbReference type="Pfam" id="PF05225">
    <property type="entry name" value="HTH_psq"/>
    <property type="match status" value="1"/>
</dbReference>
<feature type="domain" description="DDE-1" evidence="2">
    <location>
        <begin position="264"/>
        <end position="355"/>
    </location>
</feature>
<accession>A0A6A5FMU2</accession>
<evidence type="ECO:0000313" key="5">
    <source>
        <dbReference type="Proteomes" id="UP000465112"/>
    </source>
</evidence>
<evidence type="ECO:0000259" key="2">
    <source>
        <dbReference type="Pfam" id="PF03184"/>
    </source>
</evidence>
<dbReference type="InterPro" id="IPR004875">
    <property type="entry name" value="DDE_SF_endonuclease_dom"/>
</dbReference>
<feature type="region of interest" description="Disordered" evidence="1">
    <location>
        <begin position="406"/>
        <end position="465"/>
    </location>
</feature>
<dbReference type="InterPro" id="IPR007889">
    <property type="entry name" value="HTH_Psq"/>
</dbReference>
<dbReference type="GO" id="GO:0003677">
    <property type="term" value="F:DNA binding"/>
    <property type="evidence" value="ECO:0007669"/>
    <property type="project" value="InterPro"/>
</dbReference>
<dbReference type="GO" id="GO:0005634">
    <property type="term" value="C:nucleus"/>
    <property type="evidence" value="ECO:0007669"/>
    <property type="project" value="TreeGrafter"/>
</dbReference>
<feature type="compositionally biased region" description="Basic residues" evidence="1">
    <location>
        <begin position="454"/>
        <end position="465"/>
    </location>
</feature>
<evidence type="ECO:0000259" key="3">
    <source>
        <dbReference type="Pfam" id="PF05225"/>
    </source>
</evidence>
<gene>
    <name evidence="4" type="ORF">PFLUV_G00026060</name>
</gene>
<feature type="domain" description="HTH psq-type" evidence="3">
    <location>
        <begin position="54"/>
        <end position="90"/>
    </location>
</feature>
<keyword evidence="5" id="KW-1185">Reference proteome</keyword>
<dbReference type="Pfam" id="PF03184">
    <property type="entry name" value="DDE_1"/>
    <property type="match status" value="1"/>
</dbReference>